<reference evidence="17" key="1">
    <citation type="submission" date="2021-05" db="EMBL/GenBank/DDBJ databases">
        <authorList>
            <person name="Pietrasiak N."/>
            <person name="Ward R."/>
            <person name="Stajich J.E."/>
            <person name="Kurbessoian T."/>
        </authorList>
    </citation>
    <scope>NUCLEOTIDE SEQUENCE</scope>
    <source>
        <strain evidence="17">JT2-VF2</strain>
    </source>
</reference>
<dbReference type="InterPro" id="IPR003661">
    <property type="entry name" value="HisK_dim/P_dom"/>
</dbReference>
<dbReference type="Proteomes" id="UP000715781">
    <property type="component" value="Unassembled WGS sequence"/>
</dbReference>
<name>A0A951Q5Y7_9NOST</name>
<evidence type="ECO:0000256" key="2">
    <source>
        <dbReference type="ARBA" id="ARBA00004236"/>
    </source>
</evidence>
<dbReference type="EMBL" id="JAHHHN010000033">
    <property type="protein sequence ID" value="MBW4565242.1"/>
    <property type="molecule type" value="Genomic_DNA"/>
</dbReference>
<keyword evidence="7" id="KW-0547">Nucleotide-binding</keyword>
<dbReference type="InterPro" id="IPR005467">
    <property type="entry name" value="His_kinase_dom"/>
</dbReference>
<dbReference type="GO" id="GO:0000155">
    <property type="term" value="F:phosphorelay sensor kinase activity"/>
    <property type="evidence" value="ECO:0007669"/>
    <property type="project" value="InterPro"/>
</dbReference>
<evidence type="ECO:0000256" key="3">
    <source>
        <dbReference type="ARBA" id="ARBA00012438"/>
    </source>
</evidence>
<keyword evidence="11" id="KW-0472">Membrane</keyword>
<feature type="domain" description="Histidine kinase" evidence="13">
    <location>
        <begin position="640"/>
        <end position="858"/>
    </location>
</feature>
<dbReference type="InterPro" id="IPR001610">
    <property type="entry name" value="PAC"/>
</dbReference>
<keyword evidence="5 12" id="KW-0597">Phosphoprotein</keyword>
<dbReference type="InterPro" id="IPR011006">
    <property type="entry name" value="CheY-like_superfamily"/>
</dbReference>
<dbReference type="Pfam" id="PF02518">
    <property type="entry name" value="HATPase_c"/>
    <property type="match status" value="1"/>
</dbReference>
<evidence type="ECO:0000256" key="1">
    <source>
        <dbReference type="ARBA" id="ARBA00000085"/>
    </source>
</evidence>
<dbReference type="InterPro" id="IPR036890">
    <property type="entry name" value="HATPase_C_sf"/>
</dbReference>
<dbReference type="Pfam" id="PF00072">
    <property type="entry name" value="Response_reg"/>
    <property type="match status" value="1"/>
</dbReference>
<dbReference type="FunFam" id="3.30.565.10:FF:000023">
    <property type="entry name" value="PAS domain-containing sensor histidine kinase"/>
    <property type="match status" value="1"/>
</dbReference>
<protein>
    <recommendedName>
        <fullName evidence="3">histidine kinase</fullName>
        <ecNumber evidence="3">2.7.13.3</ecNumber>
    </recommendedName>
</protein>
<organism evidence="17 18">
    <name type="scientific">Mojavia pulchra JT2-VF2</name>
    <dbReference type="NCBI Taxonomy" id="287848"/>
    <lineage>
        <taxon>Bacteria</taxon>
        <taxon>Bacillati</taxon>
        <taxon>Cyanobacteriota</taxon>
        <taxon>Cyanophyceae</taxon>
        <taxon>Nostocales</taxon>
        <taxon>Nostocaceae</taxon>
    </lineage>
</organism>
<reference evidence="17" key="2">
    <citation type="journal article" date="2022" name="Microbiol. Resour. Announc.">
        <title>Metagenome Sequencing to Explore Phylogenomics of Terrestrial Cyanobacteria.</title>
        <authorList>
            <person name="Ward R.D."/>
            <person name="Stajich J.E."/>
            <person name="Johansen J.R."/>
            <person name="Huntemann M."/>
            <person name="Clum A."/>
            <person name="Foster B."/>
            <person name="Foster B."/>
            <person name="Roux S."/>
            <person name="Palaniappan K."/>
            <person name="Varghese N."/>
            <person name="Mukherjee S."/>
            <person name="Reddy T.B.K."/>
            <person name="Daum C."/>
            <person name="Copeland A."/>
            <person name="Chen I.A."/>
            <person name="Ivanova N.N."/>
            <person name="Kyrpides N.C."/>
            <person name="Shapiro N."/>
            <person name="Eloe-Fadrosh E.A."/>
            <person name="Pietrasiak N."/>
        </authorList>
    </citation>
    <scope>NUCLEOTIDE SEQUENCE</scope>
    <source>
        <strain evidence="17">JT2-VF2</strain>
    </source>
</reference>
<dbReference type="PROSITE" id="PS50112">
    <property type="entry name" value="PAS"/>
    <property type="match status" value="2"/>
</dbReference>
<evidence type="ECO:0000256" key="4">
    <source>
        <dbReference type="ARBA" id="ARBA00022475"/>
    </source>
</evidence>
<dbReference type="SUPFAM" id="SSF55785">
    <property type="entry name" value="PYP-like sensor domain (PAS domain)"/>
    <property type="match status" value="3"/>
</dbReference>
<dbReference type="SMART" id="SM00091">
    <property type="entry name" value="PAS"/>
    <property type="match status" value="2"/>
</dbReference>
<proteinExistence type="predicted"/>
<evidence type="ECO:0000256" key="12">
    <source>
        <dbReference type="PROSITE-ProRule" id="PRU00169"/>
    </source>
</evidence>
<dbReference type="InterPro" id="IPR000014">
    <property type="entry name" value="PAS"/>
</dbReference>
<comment type="catalytic activity">
    <reaction evidence="1">
        <text>ATP + protein L-histidine = ADP + protein N-phospho-L-histidine.</text>
        <dbReference type="EC" id="2.7.13.3"/>
    </reaction>
</comment>
<dbReference type="InterPro" id="IPR013655">
    <property type="entry name" value="PAS_fold_3"/>
</dbReference>
<evidence type="ECO:0000256" key="10">
    <source>
        <dbReference type="ARBA" id="ARBA00023012"/>
    </source>
</evidence>
<dbReference type="PANTHER" id="PTHR43547">
    <property type="entry name" value="TWO-COMPONENT HISTIDINE KINASE"/>
    <property type="match status" value="1"/>
</dbReference>
<dbReference type="CDD" id="cd00082">
    <property type="entry name" value="HisKA"/>
    <property type="match status" value="1"/>
</dbReference>
<dbReference type="InterPro" id="IPR001789">
    <property type="entry name" value="Sig_transdc_resp-reg_receiver"/>
</dbReference>
<evidence type="ECO:0000259" key="14">
    <source>
        <dbReference type="PROSITE" id="PS50110"/>
    </source>
</evidence>
<evidence type="ECO:0000256" key="9">
    <source>
        <dbReference type="ARBA" id="ARBA00022840"/>
    </source>
</evidence>
<dbReference type="FunFam" id="3.30.450.20:FF:000099">
    <property type="entry name" value="Sensory box sensor histidine kinase"/>
    <property type="match status" value="1"/>
</dbReference>
<dbReference type="GO" id="GO:0005524">
    <property type="term" value="F:ATP binding"/>
    <property type="evidence" value="ECO:0007669"/>
    <property type="project" value="UniProtKB-KW"/>
</dbReference>
<sequence>MPGMEELFAGGGEMGALTRAFNWASTPLGPMKNWPQSLRITLSICLTSCFPMILMWGSEFIQLYNDAYCAMFGLTEHQTALGQPAYECCSKVWHIIVPALKAVFTSGQASGFANERFMINRNGYLEECYFTFSMTPVQNEIGNVVGIFTTITETTQQITSERRLRTLQDLAAIAPQTKTVKVTCTIATEILAQNQADIPFCLLYLLDEENQQVNLMGSHGLAVDTSASPRQIHLDRAAWPLARVVNTKKAETVTQLAKHFANVEEFATADAPHSALILPLAQPGQKHLLGMLIVGVSPWRSLNSEYQGFFEMIATQVATAIAKSQDSETLAGLSQAQTAFFNNYIKPFSGCELLPKAAQCERLRAEAEIAHRHISNILESITDAFVAFDRQWRYTYVNQSAAKILQRSPQELIGKNIWEEVFLSAVDELAYQEMHRAVAQQVPISWEEFCQPLQCWLEVKAYPFKDGLALYFRDITERKRAEAGLRQSEEQFRQLADAMPQIVWTSNADGKLEYVNQNWREYAGLSLEQGRRRENSSLVIHPDDVQSAYQEWEKSLAAGTSYQKECRMKRAADGVFHWFLVRAIPIKDEQGRVIKWYGTSTDIHDRKLAEQEREKLLQREQIAREQAETANRIKDEFLAVLSHELRSPLNPILGWANLLRTRKFDEKTTDRALETIERNAKLQAQLIEDLLDVSRILQGKMVLNICPVNLISVIEAALETVQLATEAKGIKIQKLLATDIKQVSGDAGRLQQIIWNLLTNAVKFTPPGGQVEVRLEQDGMYAKIQVKDNGKGITSEFLPYVFEYFRQEDGSTTRNFGGLGLGLAIVRHITELHDGTVEVESPGENLGAVFTVKLPVSAIAFKTTPDFELPIDTPNLNGLRILVVDDEADMLDLLRVILEKSGAEVCTAASPTKALTMLDQCQPDVLISDIGMPRVDGYILMQQVKERLAKQGKEIKAIALTAYAGEINRQQALAAGFERHISKPVEPQVLVRAISDLIGLGTGD</sequence>
<gene>
    <name evidence="17" type="ORF">KME32_29990</name>
</gene>
<evidence type="ECO:0000256" key="5">
    <source>
        <dbReference type="ARBA" id="ARBA00022553"/>
    </source>
</evidence>
<keyword evidence="9" id="KW-0067">ATP-binding</keyword>
<dbReference type="Gene3D" id="3.30.565.10">
    <property type="entry name" value="Histidine kinase-like ATPase, C-terminal domain"/>
    <property type="match status" value="1"/>
</dbReference>
<dbReference type="PANTHER" id="PTHR43547:SF2">
    <property type="entry name" value="HYBRID SIGNAL TRANSDUCTION HISTIDINE KINASE C"/>
    <property type="match status" value="1"/>
</dbReference>
<feature type="domain" description="Response regulatory" evidence="14">
    <location>
        <begin position="880"/>
        <end position="998"/>
    </location>
</feature>
<dbReference type="CDD" id="cd00130">
    <property type="entry name" value="PAS"/>
    <property type="match status" value="2"/>
</dbReference>
<dbReference type="Pfam" id="PF13426">
    <property type="entry name" value="PAS_9"/>
    <property type="match status" value="1"/>
</dbReference>
<keyword evidence="4" id="KW-1003">Cell membrane</keyword>
<evidence type="ECO:0000313" key="17">
    <source>
        <dbReference type="EMBL" id="MBW4565242.1"/>
    </source>
</evidence>
<dbReference type="Pfam" id="PF08447">
    <property type="entry name" value="PAS_3"/>
    <property type="match status" value="1"/>
</dbReference>
<dbReference type="SUPFAM" id="SSF55874">
    <property type="entry name" value="ATPase domain of HSP90 chaperone/DNA topoisomerase II/histidine kinase"/>
    <property type="match status" value="1"/>
</dbReference>
<dbReference type="Gene3D" id="3.30.450.20">
    <property type="entry name" value="PAS domain"/>
    <property type="match status" value="3"/>
</dbReference>
<dbReference type="PRINTS" id="PR00344">
    <property type="entry name" value="BCTRLSENSOR"/>
</dbReference>
<keyword evidence="10" id="KW-0902">Two-component regulatory system</keyword>
<dbReference type="NCBIfam" id="TIGR00229">
    <property type="entry name" value="sensory_box"/>
    <property type="match status" value="2"/>
</dbReference>
<keyword evidence="6" id="KW-0808">Transferase</keyword>
<dbReference type="Pfam" id="PF13185">
    <property type="entry name" value="GAF_2"/>
    <property type="match status" value="1"/>
</dbReference>
<evidence type="ECO:0000256" key="11">
    <source>
        <dbReference type="ARBA" id="ARBA00023136"/>
    </source>
</evidence>
<dbReference type="SMART" id="SM00086">
    <property type="entry name" value="PAC"/>
    <property type="match status" value="2"/>
</dbReference>
<evidence type="ECO:0000259" key="13">
    <source>
        <dbReference type="PROSITE" id="PS50109"/>
    </source>
</evidence>
<dbReference type="InterPro" id="IPR003018">
    <property type="entry name" value="GAF"/>
</dbReference>
<evidence type="ECO:0000256" key="8">
    <source>
        <dbReference type="ARBA" id="ARBA00022777"/>
    </source>
</evidence>
<feature type="domain" description="PAS" evidence="15">
    <location>
        <begin position="488"/>
        <end position="559"/>
    </location>
</feature>
<dbReference type="CDD" id="cd17580">
    <property type="entry name" value="REC_2_DhkD-like"/>
    <property type="match status" value="1"/>
</dbReference>
<dbReference type="SMART" id="SM00448">
    <property type="entry name" value="REC"/>
    <property type="match status" value="1"/>
</dbReference>
<dbReference type="SMART" id="SM00065">
    <property type="entry name" value="GAF"/>
    <property type="match status" value="1"/>
</dbReference>
<dbReference type="Gene3D" id="3.30.450.40">
    <property type="match status" value="1"/>
</dbReference>
<evidence type="ECO:0000256" key="6">
    <source>
        <dbReference type="ARBA" id="ARBA00022679"/>
    </source>
</evidence>
<feature type="domain" description="PAC" evidence="16">
    <location>
        <begin position="562"/>
        <end position="615"/>
    </location>
</feature>
<dbReference type="InterPro" id="IPR036097">
    <property type="entry name" value="HisK_dim/P_sf"/>
</dbReference>
<comment type="subcellular location">
    <subcellularLocation>
        <location evidence="2">Cell membrane</location>
    </subcellularLocation>
</comment>
<dbReference type="SMART" id="SM00388">
    <property type="entry name" value="HisKA"/>
    <property type="match status" value="1"/>
</dbReference>
<evidence type="ECO:0000259" key="16">
    <source>
        <dbReference type="PROSITE" id="PS50113"/>
    </source>
</evidence>
<evidence type="ECO:0000259" key="15">
    <source>
        <dbReference type="PROSITE" id="PS50112"/>
    </source>
</evidence>
<keyword evidence="8" id="KW-0418">Kinase</keyword>
<dbReference type="InterPro" id="IPR013656">
    <property type="entry name" value="PAS_4"/>
</dbReference>
<dbReference type="SMART" id="SM00387">
    <property type="entry name" value="HATPase_c"/>
    <property type="match status" value="1"/>
</dbReference>
<dbReference type="AlphaFoldDB" id="A0A951Q5Y7"/>
<dbReference type="InterPro" id="IPR004358">
    <property type="entry name" value="Sig_transdc_His_kin-like_C"/>
</dbReference>
<dbReference type="EC" id="2.7.13.3" evidence="3"/>
<dbReference type="InterPro" id="IPR029016">
    <property type="entry name" value="GAF-like_dom_sf"/>
</dbReference>
<dbReference type="Pfam" id="PF00512">
    <property type="entry name" value="HisKA"/>
    <property type="match status" value="1"/>
</dbReference>
<feature type="domain" description="PAS" evidence="15">
    <location>
        <begin position="370"/>
        <end position="441"/>
    </location>
</feature>
<dbReference type="InterPro" id="IPR003594">
    <property type="entry name" value="HATPase_dom"/>
</dbReference>
<dbReference type="PROSITE" id="PS50110">
    <property type="entry name" value="RESPONSE_REGULATORY"/>
    <property type="match status" value="1"/>
</dbReference>
<evidence type="ECO:0000256" key="7">
    <source>
        <dbReference type="ARBA" id="ARBA00022741"/>
    </source>
</evidence>
<dbReference type="InterPro" id="IPR035965">
    <property type="entry name" value="PAS-like_dom_sf"/>
</dbReference>
<comment type="caution">
    <text evidence="17">The sequence shown here is derived from an EMBL/GenBank/DDBJ whole genome shotgun (WGS) entry which is preliminary data.</text>
</comment>
<dbReference type="SUPFAM" id="SSF55781">
    <property type="entry name" value="GAF domain-like"/>
    <property type="match status" value="1"/>
</dbReference>
<dbReference type="PROSITE" id="PS50113">
    <property type="entry name" value="PAC"/>
    <property type="match status" value="1"/>
</dbReference>
<dbReference type="Pfam" id="PF08448">
    <property type="entry name" value="PAS_4"/>
    <property type="match status" value="1"/>
</dbReference>
<dbReference type="SUPFAM" id="SSF52172">
    <property type="entry name" value="CheY-like"/>
    <property type="match status" value="1"/>
</dbReference>
<dbReference type="SUPFAM" id="SSF47384">
    <property type="entry name" value="Homodimeric domain of signal transducing histidine kinase"/>
    <property type="match status" value="1"/>
</dbReference>
<accession>A0A951Q5Y7</accession>
<dbReference type="Gene3D" id="1.10.287.130">
    <property type="match status" value="1"/>
</dbReference>
<dbReference type="PROSITE" id="PS50109">
    <property type="entry name" value="HIS_KIN"/>
    <property type="match status" value="1"/>
</dbReference>
<dbReference type="GO" id="GO:0005886">
    <property type="term" value="C:plasma membrane"/>
    <property type="evidence" value="ECO:0007669"/>
    <property type="project" value="UniProtKB-SubCell"/>
</dbReference>
<dbReference type="InterPro" id="IPR000700">
    <property type="entry name" value="PAS-assoc_C"/>
</dbReference>
<dbReference type="CDD" id="cd00075">
    <property type="entry name" value="HATPase"/>
    <property type="match status" value="1"/>
</dbReference>
<dbReference type="Gene3D" id="3.40.50.2300">
    <property type="match status" value="1"/>
</dbReference>
<feature type="modified residue" description="4-aspartylphosphate" evidence="12">
    <location>
        <position position="929"/>
    </location>
</feature>
<evidence type="ECO:0000313" key="18">
    <source>
        <dbReference type="Proteomes" id="UP000715781"/>
    </source>
</evidence>